<evidence type="ECO:0000259" key="1">
    <source>
        <dbReference type="Pfam" id="PF09917"/>
    </source>
</evidence>
<dbReference type="PANTHER" id="PTHR36919:SF2">
    <property type="entry name" value="BLL6627 PROTEIN"/>
    <property type="match status" value="1"/>
</dbReference>
<dbReference type="HOGENOM" id="CLU_108869_2_1_0"/>
<proteinExistence type="predicted"/>
<gene>
    <name evidence="2" type="ORF">VC03_00860</name>
</gene>
<dbReference type="KEGG" id="sns:VC03_00860"/>
<accession>A0A0E3ZB89</accession>
<dbReference type="Pfam" id="PF09917">
    <property type="entry name" value="DUF2147"/>
    <property type="match status" value="1"/>
</dbReference>
<dbReference type="InterPro" id="IPR019223">
    <property type="entry name" value="DUF2147"/>
</dbReference>
<name>A0A0E3ZB89_9FUSO</name>
<dbReference type="Proteomes" id="UP000033103">
    <property type="component" value="Chromosome"/>
</dbReference>
<sequence>MASSVFAFAAKSDYFGTWQSQAAKNGNVATIKIYEANNKVYGRIIGMTHPKKDDNNPDKSKRNRDIVGITIISSFTYDKNNDSFENGAIYDPETGNTYHCSLKLQNHNTLKVHGYVGGIKLLGRTVIWKRK</sequence>
<dbReference type="PATRIC" id="fig|1069640.6.peg.162"/>
<feature type="domain" description="DUF2147" evidence="1">
    <location>
        <begin position="16"/>
        <end position="130"/>
    </location>
</feature>
<dbReference type="PANTHER" id="PTHR36919">
    <property type="entry name" value="BLR1215 PROTEIN"/>
    <property type="match status" value="1"/>
</dbReference>
<dbReference type="EMBL" id="CP011280">
    <property type="protein sequence ID" value="AKC96111.1"/>
    <property type="molecule type" value="Genomic_DNA"/>
</dbReference>
<organism evidence="2 3">
    <name type="scientific">Sneathia vaginalis</name>
    <dbReference type="NCBI Taxonomy" id="187101"/>
    <lineage>
        <taxon>Bacteria</taxon>
        <taxon>Fusobacteriati</taxon>
        <taxon>Fusobacteriota</taxon>
        <taxon>Fusobacteriia</taxon>
        <taxon>Fusobacteriales</taxon>
        <taxon>Leptotrichiaceae</taxon>
        <taxon>Sneathia</taxon>
    </lineage>
</organism>
<evidence type="ECO:0000313" key="3">
    <source>
        <dbReference type="Proteomes" id="UP000033103"/>
    </source>
</evidence>
<dbReference type="AlphaFoldDB" id="A0A0E3ZB89"/>
<dbReference type="Gene3D" id="2.40.128.520">
    <property type="match status" value="1"/>
</dbReference>
<protein>
    <recommendedName>
        <fullName evidence="1">DUF2147 domain-containing protein</fullName>
    </recommendedName>
</protein>
<keyword evidence="3" id="KW-1185">Reference proteome</keyword>
<reference evidence="2 3" key="1">
    <citation type="journal article" date="2012" name="BMC Genomics">
        <title>Genomic sequence analysis and characterization of Sneathia amnii sp. nov.</title>
        <authorList>
            <consortium name="Vaginal Microbiome Consortium (additional members)"/>
            <person name="Harwich M.D.Jr."/>
            <person name="Serrano M.G."/>
            <person name="Fettweis J.M."/>
            <person name="Alves J.M."/>
            <person name="Reimers M.A."/>
            <person name="Buck G.A."/>
            <person name="Jefferson K.K."/>
        </authorList>
    </citation>
    <scope>NUCLEOTIDE SEQUENCE [LARGE SCALE GENOMIC DNA]</scope>
    <source>
        <strain evidence="2 3">SN35</strain>
    </source>
</reference>
<evidence type="ECO:0000313" key="2">
    <source>
        <dbReference type="EMBL" id="AKC96111.1"/>
    </source>
</evidence>